<sequence length="96" mass="11055">MRNLFLVTYDVCDARRLRKVYKKMHGFGKPAQYSVFLCPLSRAEKFRLLDQIGDLIKHDEDRVMIVDLGPEAGRGFAAVEFLGTRWELPADDPQVL</sequence>
<evidence type="ECO:0000256" key="2">
    <source>
        <dbReference type="ARBA" id="ARBA00009959"/>
    </source>
</evidence>
<dbReference type="NCBIfam" id="TIGR01573">
    <property type="entry name" value="cas2"/>
    <property type="match status" value="1"/>
</dbReference>
<reference evidence="10" key="2">
    <citation type="journal article" date="2021" name="Microbiome">
        <title>Successional dynamics and alternative stable states in a saline activated sludge microbial community over 9 years.</title>
        <authorList>
            <person name="Wang Y."/>
            <person name="Ye J."/>
            <person name="Ju F."/>
            <person name="Liu L."/>
            <person name="Boyd J.A."/>
            <person name="Deng Y."/>
            <person name="Parks D.H."/>
            <person name="Jiang X."/>
            <person name="Yin X."/>
            <person name="Woodcroft B.J."/>
            <person name="Tyson G.W."/>
            <person name="Hugenholtz P."/>
            <person name="Polz M.F."/>
            <person name="Zhang T."/>
        </authorList>
    </citation>
    <scope>NUCLEOTIDE SEQUENCE</scope>
    <source>
        <strain evidence="10">HKST-UBA02</strain>
    </source>
</reference>
<evidence type="ECO:0000256" key="5">
    <source>
        <dbReference type="ARBA" id="ARBA00022759"/>
    </source>
</evidence>
<gene>
    <name evidence="9 10" type="primary">cas2</name>
    <name evidence="10" type="ORF">KDA27_07465</name>
</gene>
<comment type="subunit">
    <text evidence="9">Homodimer, forms a heterotetramer with a Cas1 homodimer.</text>
</comment>
<dbReference type="SUPFAM" id="SSF143430">
    <property type="entry name" value="TTP0101/SSO1404-like"/>
    <property type="match status" value="1"/>
</dbReference>
<dbReference type="GO" id="GO:0016787">
    <property type="term" value="F:hydrolase activity"/>
    <property type="evidence" value="ECO:0007669"/>
    <property type="project" value="UniProtKB-KW"/>
</dbReference>
<evidence type="ECO:0000313" key="10">
    <source>
        <dbReference type="EMBL" id="MCA9755624.1"/>
    </source>
</evidence>
<keyword evidence="3 9" id="KW-0540">Nuclease</keyword>
<organism evidence="10 11">
    <name type="scientific">Eiseniibacteriota bacterium</name>
    <dbReference type="NCBI Taxonomy" id="2212470"/>
    <lineage>
        <taxon>Bacteria</taxon>
        <taxon>Candidatus Eiseniibacteriota</taxon>
    </lineage>
</organism>
<dbReference type="GO" id="GO:0046872">
    <property type="term" value="F:metal ion binding"/>
    <property type="evidence" value="ECO:0007669"/>
    <property type="project" value="UniProtKB-UniRule"/>
</dbReference>
<dbReference type="PANTHER" id="PTHR34405:SF3">
    <property type="entry name" value="CRISPR-ASSOCIATED ENDORIBONUCLEASE CAS2 3"/>
    <property type="match status" value="1"/>
</dbReference>
<accession>A0A956NEV5</accession>
<evidence type="ECO:0000256" key="4">
    <source>
        <dbReference type="ARBA" id="ARBA00022723"/>
    </source>
</evidence>
<dbReference type="PANTHER" id="PTHR34405">
    <property type="entry name" value="CRISPR-ASSOCIATED ENDORIBONUCLEASE CAS2"/>
    <property type="match status" value="1"/>
</dbReference>
<keyword evidence="5 9" id="KW-0255">Endonuclease</keyword>
<name>A0A956NEV5_UNCEI</name>
<comment type="function">
    <text evidence="9">CRISPR (clustered regularly interspaced short palindromic repeat), is an adaptive immune system that provides protection against mobile genetic elements (viruses, transposable elements and conjugative plasmids). CRISPR clusters contain sequences complementary to antecedent mobile elements and target invading nucleic acids. CRISPR clusters are transcribed and processed into CRISPR RNA (crRNA). Functions as a ssRNA-specific endoribonuclease. Involved in the integration of spacer DNA into the CRISPR cassette.</text>
</comment>
<evidence type="ECO:0000313" key="11">
    <source>
        <dbReference type="Proteomes" id="UP000739538"/>
    </source>
</evidence>
<dbReference type="AlphaFoldDB" id="A0A956NEV5"/>
<reference evidence="10" key="1">
    <citation type="submission" date="2020-04" db="EMBL/GenBank/DDBJ databases">
        <authorList>
            <person name="Zhang T."/>
        </authorList>
    </citation>
    <scope>NUCLEOTIDE SEQUENCE</scope>
    <source>
        <strain evidence="10">HKST-UBA02</strain>
    </source>
</reference>
<comment type="similarity">
    <text evidence="2 9">Belongs to the CRISPR-associated endoribonuclease Cas2 protein family.</text>
</comment>
<comment type="caution">
    <text evidence="10">The sequence shown here is derived from an EMBL/GenBank/DDBJ whole genome shotgun (WGS) entry which is preliminary data.</text>
</comment>
<dbReference type="HAMAP" id="MF_01471">
    <property type="entry name" value="Cas2"/>
    <property type="match status" value="1"/>
</dbReference>
<keyword evidence="4 9" id="KW-0479">Metal-binding</keyword>
<evidence type="ECO:0000256" key="3">
    <source>
        <dbReference type="ARBA" id="ARBA00022722"/>
    </source>
</evidence>
<dbReference type="CDD" id="cd09725">
    <property type="entry name" value="Cas2_I_II_III"/>
    <property type="match status" value="1"/>
</dbReference>
<keyword evidence="8 9" id="KW-0051">Antiviral defense</keyword>
<protein>
    <recommendedName>
        <fullName evidence="9">CRISPR-associated endoribonuclease Cas2</fullName>
        <ecNumber evidence="9">3.1.-.-</ecNumber>
    </recommendedName>
</protein>
<evidence type="ECO:0000256" key="8">
    <source>
        <dbReference type="ARBA" id="ARBA00023118"/>
    </source>
</evidence>
<proteinExistence type="inferred from homology"/>
<dbReference type="EMBL" id="JAGQHS010000027">
    <property type="protein sequence ID" value="MCA9755624.1"/>
    <property type="molecule type" value="Genomic_DNA"/>
</dbReference>
<evidence type="ECO:0000256" key="1">
    <source>
        <dbReference type="ARBA" id="ARBA00001946"/>
    </source>
</evidence>
<dbReference type="EC" id="3.1.-.-" evidence="9"/>
<dbReference type="InterPro" id="IPR021127">
    <property type="entry name" value="CRISPR_associated_Cas2"/>
</dbReference>
<keyword evidence="7 9" id="KW-0460">Magnesium</keyword>
<feature type="binding site" evidence="9">
    <location>
        <position position="10"/>
    </location>
    <ligand>
        <name>Mg(2+)</name>
        <dbReference type="ChEBI" id="CHEBI:18420"/>
        <note>catalytic</note>
    </ligand>
</feature>
<keyword evidence="6 9" id="KW-0378">Hydrolase</keyword>
<dbReference type="GO" id="GO:0043571">
    <property type="term" value="P:maintenance of CRISPR repeat elements"/>
    <property type="evidence" value="ECO:0007669"/>
    <property type="project" value="UniProtKB-UniRule"/>
</dbReference>
<evidence type="ECO:0000256" key="9">
    <source>
        <dbReference type="HAMAP-Rule" id="MF_01471"/>
    </source>
</evidence>
<dbReference type="InterPro" id="IPR019199">
    <property type="entry name" value="Virulence_VapD/CRISPR_Cas2"/>
</dbReference>
<dbReference type="Gene3D" id="3.30.70.240">
    <property type="match status" value="1"/>
</dbReference>
<dbReference type="GO" id="GO:0051607">
    <property type="term" value="P:defense response to virus"/>
    <property type="evidence" value="ECO:0007669"/>
    <property type="project" value="UniProtKB-UniRule"/>
</dbReference>
<evidence type="ECO:0000256" key="6">
    <source>
        <dbReference type="ARBA" id="ARBA00022801"/>
    </source>
</evidence>
<dbReference type="Proteomes" id="UP000739538">
    <property type="component" value="Unassembled WGS sequence"/>
</dbReference>
<evidence type="ECO:0000256" key="7">
    <source>
        <dbReference type="ARBA" id="ARBA00022842"/>
    </source>
</evidence>
<dbReference type="Pfam" id="PF09827">
    <property type="entry name" value="CRISPR_Cas2"/>
    <property type="match status" value="1"/>
</dbReference>
<comment type="cofactor">
    <cofactor evidence="1 9">
        <name>Mg(2+)</name>
        <dbReference type="ChEBI" id="CHEBI:18420"/>
    </cofactor>
</comment>
<dbReference type="GO" id="GO:0004521">
    <property type="term" value="F:RNA endonuclease activity"/>
    <property type="evidence" value="ECO:0007669"/>
    <property type="project" value="InterPro"/>
</dbReference>